<dbReference type="Proteomes" id="UP000030758">
    <property type="component" value="Unassembled WGS sequence"/>
</dbReference>
<dbReference type="AlphaFoldDB" id="A0A085MI76"/>
<dbReference type="Proteomes" id="UP000030764">
    <property type="component" value="Unassembled WGS sequence"/>
</dbReference>
<dbReference type="EMBL" id="KL367527">
    <property type="protein sequence ID" value="KFD66163.1"/>
    <property type="molecule type" value="Genomic_DNA"/>
</dbReference>
<dbReference type="EMBL" id="KL363191">
    <property type="protein sequence ID" value="KFD56922.1"/>
    <property type="molecule type" value="Genomic_DNA"/>
</dbReference>
<gene>
    <name evidence="1" type="ORF">M513_02179</name>
    <name evidence="2" type="ORF">M514_02179</name>
</gene>
<evidence type="ECO:0000313" key="1">
    <source>
        <dbReference type="EMBL" id="KFD56922.1"/>
    </source>
</evidence>
<proteinExistence type="predicted"/>
<evidence type="ECO:0000313" key="2">
    <source>
        <dbReference type="EMBL" id="KFD66163.1"/>
    </source>
</evidence>
<name>A0A085MI76_9BILA</name>
<keyword evidence="3" id="KW-1185">Reference proteome</keyword>
<evidence type="ECO:0000313" key="3">
    <source>
        <dbReference type="Proteomes" id="UP000030764"/>
    </source>
</evidence>
<reference evidence="1 3" key="1">
    <citation type="journal article" date="2014" name="Nat. Genet.">
        <title>Genome and transcriptome of the porcine whipworm Trichuris suis.</title>
        <authorList>
            <person name="Jex A.R."/>
            <person name="Nejsum P."/>
            <person name="Schwarz E.M."/>
            <person name="Hu L."/>
            <person name="Young N.D."/>
            <person name="Hall R.S."/>
            <person name="Korhonen P.K."/>
            <person name="Liao S."/>
            <person name="Thamsborg S."/>
            <person name="Xia J."/>
            <person name="Xu P."/>
            <person name="Wang S."/>
            <person name="Scheerlinck J.P."/>
            <person name="Hofmann A."/>
            <person name="Sternberg P.W."/>
            <person name="Wang J."/>
            <person name="Gasser R.B."/>
        </authorList>
    </citation>
    <scope>NUCLEOTIDE SEQUENCE [LARGE SCALE GENOMIC DNA]</scope>
    <source>
        <strain evidence="2">DCEP-RM93F</strain>
        <strain evidence="1">DCEP-RM93M</strain>
    </source>
</reference>
<sequence>MLAGPIQRTPNNNTTMRQVNKIGLFETEMPCIGALLERFWSTESFGTKPNVKSRGTVEMECSESILKASTRKRGSRYEVGLLCHAPVRF</sequence>
<protein>
    <submittedName>
        <fullName evidence="1">Uncharacterized protein</fullName>
    </submittedName>
</protein>
<organism evidence="1 3">
    <name type="scientific">Trichuris suis</name>
    <name type="common">pig whipworm</name>
    <dbReference type="NCBI Taxonomy" id="68888"/>
    <lineage>
        <taxon>Eukaryota</taxon>
        <taxon>Metazoa</taxon>
        <taxon>Ecdysozoa</taxon>
        <taxon>Nematoda</taxon>
        <taxon>Enoplea</taxon>
        <taxon>Dorylaimia</taxon>
        <taxon>Trichinellida</taxon>
        <taxon>Trichuridae</taxon>
        <taxon>Trichuris</taxon>
    </lineage>
</organism>
<accession>A0A085MI76</accession>